<dbReference type="EMBL" id="CP014223">
    <property type="protein sequence ID" value="AMJ41806.1"/>
    <property type="molecule type" value="Genomic_DNA"/>
</dbReference>
<feature type="domain" description="Pyridoxamine 5'-phosphate oxidase N-terminal" evidence="1">
    <location>
        <begin position="3"/>
        <end position="108"/>
    </location>
</feature>
<dbReference type="PANTHER" id="PTHR34818:SF1">
    <property type="entry name" value="PROTEIN BLI-3"/>
    <property type="match status" value="1"/>
</dbReference>
<dbReference type="InterPro" id="IPR012349">
    <property type="entry name" value="Split_barrel_FMN-bd"/>
</dbReference>
<evidence type="ECO:0000313" key="4">
    <source>
        <dbReference type="Proteomes" id="UP000068026"/>
    </source>
</evidence>
<sequence length="131" mass="14872">MNEVLNFFNECGVFFVSTVDGDQPRVRPFSFAMEYEGKLCFATSNQKPVYTQLMNNPNVEISASSKDARWLRLSGKAVFCTSKESKQKALEVMPMLKSMYSPDDTIFEIFYLENAVANFYSLQGESKSISL</sequence>
<reference evidence="5" key="4">
    <citation type="submission" date="2016-11" db="EMBL/GenBank/DDBJ databases">
        <authorList>
            <person name="Jaros S."/>
            <person name="Januszkiewicz K."/>
            <person name="Wedrychowicz H."/>
        </authorList>
    </citation>
    <scope>NUCLEOTIDE SEQUENCE [LARGE SCALE GENOMIC DNA]</scope>
    <source>
        <strain evidence="5">DSM 1682</strain>
    </source>
</reference>
<dbReference type="PANTHER" id="PTHR34818">
    <property type="entry name" value="PROTEIN BLI-3"/>
    <property type="match status" value="1"/>
</dbReference>
<organism evidence="3 5">
    <name type="scientific">Anaerotignum propionicum DSM 1682</name>
    <dbReference type="NCBI Taxonomy" id="991789"/>
    <lineage>
        <taxon>Bacteria</taxon>
        <taxon>Bacillati</taxon>
        <taxon>Bacillota</taxon>
        <taxon>Clostridia</taxon>
        <taxon>Lachnospirales</taxon>
        <taxon>Anaerotignaceae</taxon>
        <taxon>Anaerotignum</taxon>
    </lineage>
</organism>
<dbReference type="Pfam" id="PF01243">
    <property type="entry name" value="PNPOx_N"/>
    <property type="match status" value="1"/>
</dbReference>
<dbReference type="EMBL" id="FQUA01000008">
    <property type="protein sequence ID" value="SHE84999.1"/>
    <property type="molecule type" value="Genomic_DNA"/>
</dbReference>
<keyword evidence="4" id="KW-1185">Reference proteome</keyword>
<gene>
    <name evidence="2" type="ORF">CPRO_22260</name>
    <name evidence="3" type="ORF">SAMN02745151_02000</name>
</gene>
<reference evidence="4" key="2">
    <citation type="submission" date="2016-01" db="EMBL/GenBank/DDBJ databases">
        <authorList>
            <person name="Poehlein A."/>
            <person name="Schlien K."/>
            <person name="Gottschalk G."/>
            <person name="Buckel W."/>
            <person name="Daniel R."/>
        </authorList>
    </citation>
    <scope>NUCLEOTIDE SEQUENCE [LARGE SCALE GENOMIC DNA]</scope>
    <source>
        <strain evidence="4">X2</strain>
    </source>
</reference>
<dbReference type="InterPro" id="IPR011576">
    <property type="entry name" value="Pyridox_Oxase_N"/>
</dbReference>
<proteinExistence type="predicted"/>
<dbReference type="OrthoDB" id="9792542at2"/>
<dbReference type="AlphaFoldDB" id="A0A0X8VA38"/>
<protein>
    <submittedName>
        <fullName evidence="2 3">Pyridoxamine 5'-phosphate oxidase</fullName>
    </submittedName>
</protein>
<dbReference type="Gene3D" id="2.30.110.10">
    <property type="entry name" value="Electron Transport, Fmn-binding Protein, Chain A"/>
    <property type="match status" value="1"/>
</dbReference>
<evidence type="ECO:0000313" key="2">
    <source>
        <dbReference type="EMBL" id="AMJ41806.1"/>
    </source>
</evidence>
<evidence type="ECO:0000313" key="5">
    <source>
        <dbReference type="Proteomes" id="UP000184204"/>
    </source>
</evidence>
<accession>A0A0X8VA38</accession>
<dbReference type="SUPFAM" id="SSF50475">
    <property type="entry name" value="FMN-binding split barrel"/>
    <property type="match status" value="1"/>
</dbReference>
<reference evidence="3" key="3">
    <citation type="submission" date="2016-11" db="EMBL/GenBank/DDBJ databases">
        <authorList>
            <person name="Varghese N."/>
            <person name="Submissions S."/>
        </authorList>
    </citation>
    <scope>NUCLEOTIDE SEQUENCE</scope>
    <source>
        <strain evidence="3">DSM 1682</strain>
    </source>
</reference>
<dbReference type="InterPro" id="IPR052917">
    <property type="entry name" value="Stress-Dev_Protein"/>
</dbReference>
<name>A0A0X8VA38_ANAPI</name>
<dbReference type="Proteomes" id="UP000184204">
    <property type="component" value="Unassembled WGS sequence"/>
</dbReference>
<dbReference type="KEGG" id="cpro:CPRO_22260"/>
<evidence type="ECO:0000313" key="3">
    <source>
        <dbReference type="EMBL" id="SHE84999.1"/>
    </source>
</evidence>
<dbReference type="Proteomes" id="UP000068026">
    <property type="component" value="Chromosome"/>
</dbReference>
<dbReference type="RefSeq" id="WP_066051626.1">
    <property type="nucleotide sequence ID" value="NZ_CP014223.1"/>
</dbReference>
<evidence type="ECO:0000259" key="1">
    <source>
        <dbReference type="Pfam" id="PF01243"/>
    </source>
</evidence>
<reference evidence="2 4" key="1">
    <citation type="journal article" date="2016" name="Genome Announc.">
        <title>Complete Genome Sequence of the Amino Acid-Fermenting Clostridium propionicum X2 (DSM 1682).</title>
        <authorList>
            <person name="Poehlein A."/>
            <person name="Schlien K."/>
            <person name="Chowdhury N.P."/>
            <person name="Gottschalk G."/>
            <person name="Buckel W."/>
            <person name="Daniel R."/>
        </authorList>
    </citation>
    <scope>NUCLEOTIDE SEQUENCE [LARGE SCALE GENOMIC DNA]</scope>
    <source>
        <strain evidence="2 4">X2</strain>
    </source>
</reference>